<evidence type="ECO:0000313" key="3">
    <source>
        <dbReference type="Proteomes" id="UP000886748"/>
    </source>
</evidence>
<accession>A0A9D1MY40</accession>
<feature type="coiled-coil region" evidence="1">
    <location>
        <begin position="664"/>
        <end position="736"/>
    </location>
</feature>
<evidence type="ECO:0000256" key="1">
    <source>
        <dbReference type="SAM" id="Coils"/>
    </source>
</evidence>
<keyword evidence="1" id="KW-0175">Coiled coil</keyword>
<comment type="caution">
    <text evidence="2">The sequence shown here is derived from an EMBL/GenBank/DDBJ whole genome shotgun (WGS) entry which is preliminary data.</text>
</comment>
<organism evidence="2 3">
    <name type="scientific">Candidatus Limenecus avicola</name>
    <dbReference type="NCBI Taxonomy" id="2840847"/>
    <lineage>
        <taxon>Bacteria</taxon>
        <taxon>Bacillati</taxon>
        <taxon>Bacillota</taxon>
        <taxon>Clostridia</taxon>
        <taxon>Eubacteriales</taxon>
        <taxon>Clostridiaceae</taxon>
        <taxon>Clostridiaceae incertae sedis</taxon>
        <taxon>Candidatus Limenecus</taxon>
    </lineage>
</organism>
<proteinExistence type="predicted"/>
<dbReference type="Proteomes" id="UP000886748">
    <property type="component" value="Unassembled WGS sequence"/>
</dbReference>
<dbReference type="AlphaFoldDB" id="A0A9D1MY40"/>
<evidence type="ECO:0000313" key="2">
    <source>
        <dbReference type="EMBL" id="HIU91607.1"/>
    </source>
</evidence>
<reference evidence="2" key="1">
    <citation type="submission" date="2020-10" db="EMBL/GenBank/DDBJ databases">
        <authorList>
            <person name="Gilroy R."/>
        </authorList>
    </citation>
    <scope>NUCLEOTIDE SEQUENCE</scope>
    <source>
        <strain evidence="2">CHK154-7741</strain>
    </source>
</reference>
<protein>
    <submittedName>
        <fullName evidence="2">Uncharacterized protein</fullName>
    </submittedName>
</protein>
<reference evidence="2" key="2">
    <citation type="journal article" date="2021" name="PeerJ">
        <title>Extensive microbial diversity within the chicken gut microbiome revealed by metagenomics and culture.</title>
        <authorList>
            <person name="Gilroy R."/>
            <person name="Ravi A."/>
            <person name="Getino M."/>
            <person name="Pursley I."/>
            <person name="Horton D.L."/>
            <person name="Alikhan N.F."/>
            <person name="Baker D."/>
            <person name="Gharbi K."/>
            <person name="Hall N."/>
            <person name="Watson M."/>
            <person name="Adriaenssens E.M."/>
            <person name="Foster-Nyarko E."/>
            <person name="Jarju S."/>
            <person name="Secka A."/>
            <person name="Antonio M."/>
            <person name="Oren A."/>
            <person name="Chaudhuri R.R."/>
            <person name="La Ragione R."/>
            <person name="Hildebrand F."/>
            <person name="Pallen M.J."/>
        </authorList>
    </citation>
    <scope>NUCLEOTIDE SEQUENCE</scope>
    <source>
        <strain evidence="2">CHK154-7741</strain>
    </source>
</reference>
<gene>
    <name evidence="2" type="ORF">IAD26_00585</name>
</gene>
<dbReference type="EMBL" id="DVOD01000007">
    <property type="protein sequence ID" value="HIU91607.1"/>
    <property type="molecule type" value="Genomic_DNA"/>
</dbReference>
<sequence>MKVFSSVFANTSQKQNNRQHQRIALNYNCSDTFECSKKDNKNIAFKATEEKNAPFSLESVLKDVPYKKELKERIKGYCDALTEEKTKNKYREIIKYLVDKEVSDYDTENMAYTVRWVLEKDKDSKIFDTIKTLYSSKYAGINDHPKSQILRFSYCENFKFSQKVFDTAKYLYTEDVDYKKSQTQMMALIPKVFYQIMVPNPCKPGTIMSEKAMNAIVKLKKDYNFSMYAIDDIFSEISKRTEGNLDVREECYSSLTQNLPEDDISVLPDFVKSRLIASLPNLSKPFEANKYKYSKAGHALFNKLYEITENASRSQSLTKECYSQNGEIIPEFVRIVTNFTDKYGTNSGSLAFLMNMCRVHERQVNYNAVNRLESLNFIKKNFINNAMSVLKGEKEDYPEESFEVFKANYDPNEPEKIINLFSAATDDNGKFCKNVFDFGKMLKDNGTDINTACMFMNASKEGEYIVKERYKAAKELLEMGVANDLIQRLINICCQNSLNSFYYSTHFNHNLMAAKKLFKTEGKNTPEIMEKCMDKDGKFDEEKYQSFNHILNEAFKKRDTLKAANEDLPDDVIKQYFLVNFDEFMKTVDIIGEKSFVHAFKYKKDGLRTFAGRVAKRFTPEMVHNFLGIANPEKSERYKILTSLLDDYKKEFSKLKNPIQIQAEKDFNDRLNSLEEEKSFLKVRLKSNENVSEKIKQINREIKDIKYKIKLLQPQNPKLLNRINELSKKRSELVNKAMTDPLSIVNTANIFCALSYSPHKLDELYPYLAPKTEIEKKMLDEKLNKMIFHLIDIDYDEDISKILNISSSRYLSELFSANSSFLENFKELVILLKNNPNLPLTDIFNNLEQNIETKKQFKKYGINYDKWVLADKSSFVPVSVELDSQKAKQNAVENIIKDFNDPLWKLIPNEEITKLQNDLKTKGFELKNTKEIIYDEDGYENGSKNVKTILFDSKPLSFEKMPKLISAIKESLNKNEFWSKTNPDKDIENARGTLKNHLLKLRSVEAENAQNLKKDEEVTLEVHKTDMNNIAHALFLGNHSQCCTAVGTGCNQWTAPLYIKNKMISGIEIMDGTEFVGNTMCWFALVDGKPALVLDNIELSNKYQYNDKIKDAIFEYSKKLLEETCCLNFNIYAGPNRHKLNMNNLEFESHNVTPIGSTGSDEIYMDYDADGHKIDGIKSDRIKLYKIK</sequence>
<name>A0A9D1MY40_9CLOT</name>